<accession>X0S1I0</accession>
<reference evidence="1" key="1">
    <citation type="journal article" date="2014" name="Front. Microbiol.">
        <title>High frequency of phylogenetically diverse reductive dehalogenase-homologous genes in deep subseafloor sedimentary metagenomes.</title>
        <authorList>
            <person name="Kawai M."/>
            <person name="Futagami T."/>
            <person name="Toyoda A."/>
            <person name="Takaki Y."/>
            <person name="Nishi S."/>
            <person name="Hori S."/>
            <person name="Arai W."/>
            <person name="Tsubouchi T."/>
            <person name="Morono Y."/>
            <person name="Uchiyama I."/>
            <person name="Ito T."/>
            <person name="Fujiyama A."/>
            <person name="Inagaki F."/>
            <person name="Takami H."/>
        </authorList>
    </citation>
    <scope>NUCLEOTIDE SEQUENCE</scope>
    <source>
        <strain evidence="1">Expedition CK06-06</strain>
    </source>
</reference>
<sequence length="274" mass="29544">MPEFDLDFSLEEPEAPEIGLEEPRPLLRRVDSAIGAFTEKRLARPAQEVIKGVIRGTENIMAAFGGLTRWYGEALGEVKTYTPDWDKRLQKKVSEKLTDWGSYAYDFWKENRRVGIEAPDPEVFKGTFLQNPSVTRGAAIIAEAIPSLGAATVASIATKNPMIGGMFLGFLEGSDTYIQAREAGVEIPEATTLGLYSSVGVGLLESIPLGRFMRGGSGRLGKDIFVGAVQEGTEEVAQALWQNVIAKVGFEPTRKLTIGMIEGFIGGAGSGGIV</sequence>
<protein>
    <submittedName>
        <fullName evidence="1">Uncharacterized protein</fullName>
    </submittedName>
</protein>
<dbReference type="AlphaFoldDB" id="X0S1I0"/>
<comment type="caution">
    <text evidence="1">The sequence shown here is derived from an EMBL/GenBank/DDBJ whole genome shotgun (WGS) entry which is preliminary data.</text>
</comment>
<name>X0S1I0_9ZZZZ</name>
<proteinExistence type="predicted"/>
<organism evidence="1">
    <name type="scientific">marine sediment metagenome</name>
    <dbReference type="NCBI Taxonomy" id="412755"/>
    <lineage>
        <taxon>unclassified sequences</taxon>
        <taxon>metagenomes</taxon>
        <taxon>ecological metagenomes</taxon>
    </lineage>
</organism>
<evidence type="ECO:0000313" key="1">
    <source>
        <dbReference type="EMBL" id="GAF74923.1"/>
    </source>
</evidence>
<gene>
    <name evidence="1" type="ORF">S01H1_15635</name>
</gene>
<dbReference type="EMBL" id="BARS01008169">
    <property type="protein sequence ID" value="GAF74923.1"/>
    <property type="molecule type" value="Genomic_DNA"/>
</dbReference>
<feature type="non-terminal residue" evidence="1">
    <location>
        <position position="274"/>
    </location>
</feature>